<dbReference type="InterPro" id="IPR013321">
    <property type="entry name" value="Arc_rbn_hlx_hlx"/>
</dbReference>
<evidence type="ECO:0000256" key="1">
    <source>
        <dbReference type="SAM" id="MobiDB-lite"/>
    </source>
</evidence>
<evidence type="ECO:0000313" key="2">
    <source>
        <dbReference type="EMBL" id="MFD1889809.1"/>
    </source>
</evidence>
<feature type="compositionally biased region" description="Basic and acidic residues" evidence="1">
    <location>
        <begin position="46"/>
        <end position="55"/>
    </location>
</feature>
<gene>
    <name evidence="2" type="ORF">ACFSCS_06340</name>
</gene>
<dbReference type="Gene3D" id="1.10.1220.10">
    <property type="entry name" value="Met repressor-like"/>
    <property type="match status" value="1"/>
</dbReference>
<organism evidence="2 3">
    <name type="scientific">Luteococcus peritonei</name>
    <dbReference type="NCBI Taxonomy" id="88874"/>
    <lineage>
        <taxon>Bacteria</taxon>
        <taxon>Bacillati</taxon>
        <taxon>Actinomycetota</taxon>
        <taxon>Actinomycetes</taxon>
        <taxon>Propionibacteriales</taxon>
        <taxon>Propionibacteriaceae</taxon>
        <taxon>Luteococcus</taxon>
    </lineage>
</organism>
<dbReference type="SUPFAM" id="SSF47598">
    <property type="entry name" value="Ribbon-helix-helix"/>
    <property type="match status" value="1"/>
</dbReference>
<dbReference type="Proteomes" id="UP001597326">
    <property type="component" value="Unassembled WGS sequence"/>
</dbReference>
<dbReference type="InterPro" id="IPR010985">
    <property type="entry name" value="Ribbon_hlx_hlx"/>
</dbReference>
<dbReference type="EMBL" id="JBHUFZ010000015">
    <property type="protein sequence ID" value="MFD1889809.1"/>
    <property type="molecule type" value="Genomic_DNA"/>
</dbReference>
<feature type="region of interest" description="Disordered" evidence="1">
    <location>
        <begin position="46"/>
        <end position="67"/>
    </location>
</feature>
<protein>
    <recommendedName>
        <fullName evidence="4">Arc family DNA-binding protein</fullName>
    </recommendedName>
</protein>
<sequence>MPEQRKQILLRVNPQVHEALSRWAADDMRSVNGQIEMILRDALRRAGRLPRDVPEPRGPGRPRNDED</sequence>
<name>A0ABW4RUS2_9ACTN</name>
<comment type="caution">
    <text evidence="2">The sequence shown here is derived from an EMBL/GenBank/DDBJ whole genome shotgun (WGS) entry which is preliminary data.</text>
</comment>
<keyword evidence="3" id="KW-1185">Reference proteome</keyword>
<accession>A0ABW4RUS2</accession>
<evidence type="ECO:0000313" key="3">
    <source>
        <dbReference type="Proteomes" id="UP001597326"/>
    </source>
</evidence>
<evidence type="ECO:0008006" key="4">
    <source>
        <dbReference type="Google" id="ProtNLM"/>
    </source>
</evidence>
<dbReference type="RefSeq" id="WP_343873436.1">
    <property type="nucleotide sequence ID" value="NZ_BAAAIX010000016.1"/>
</dbReference>
<reference evidence="3" key="1">
    <citation type="journal article" date="2019" name="Int. J. Syst. Evol. Microbiol.">
        <title>The Global Catalogue of Microorganisms (GCM) 10K type strain sequencing project: providing services to taxonomists for standard genome sequencing and annotation.</title>
        <authorList>
            <consortium name="The Broad Institute Genomics Platform"/>
            <consortium name="The Broad Institute Genome Sequencing Center for Infectious Disease"/>
            <person name="Wu L."/>
            <person name="Ma J."/>
        </authorList>
    </citation>
    <scope>NUCLEOTIDE SEQUENCE [LARGE SCALE GENOMIC DNA]</scope>
    <source>
        <strain evidence="3">CAIM 431</strain>
    </source>
</reference>
<proteinExistence type="predicted"/>